<name>A0A160MGM3_9BACI</name>
<proteinExistence type="predicted"/>
<accession>A0A160MGM3</accession>
<protein>
    <submittedName>
        <fullName evidence="1">Uncharacterized protein</fullName>
    </submittedName>
</protein>
<gene>
    <name evidence="1" type="ORF">A361_25580</name>
</gene>
<dbReference type="KEGG" id="bon:A361_25580"/>
<evidence type="ECO:0000313" key="2">
    <source>
        <dbReference type="Proteomes" id="UP000077856"/>
    </source>
</evidence>
<evidence type="ECO:0000313" key="1">
    <source>
        <dbReference type="EMBL" id="AND42380.1"/>
    </source>
</evidence>
<organism evidence="1 2">
    <name type="scientific">Cytobacillus oceanisediminis 2691</name>
    <dbReference type="NCBI Taxonomy" id="1196031"/>
    <lineage>
        <taxon>Bacteria</taxon>
        <taxon>Bacillati</taxon>
        <taxon>Bacillota</taxon>
        <taxon>Bacilli</taxon>
        <taxon>Bacillales</taxon>
        <taxon>Bacillaceae</taxon>
        <taxon>Cytobacillus</taxon>
    </lineage>
</organism>
<dbReference type="InterPro" id="IPR058915">
    <property type="entry name" value="AcrVA2-like"/>
</dbReference>
<dbReference type="EMBL" id="CP015506">
    <property type="protein sequence ID" value="AND42380.1"/>
    <property type="molecule type" value="Genomic_DNA"/>
</dbReference>
<reference evidence="1 2" key="1">
    <citation type="submission" date="2016-04" db="EMBL/GenBank/DDBJ databases">
        <title>Complete genome sequence of Bacillus oceanisediminis strain 2691.</title>
        <authorList>
            <person name="Jeong H."/>
            <person name="Kim H.J."/>
            <person name="Lee D.-W."/>
        </authorList>
    </citation>
    <scope>NUCLEOTIDE SEQUENCE [LARGE SCALE GENOMIC DNA]</scope>
    <source>
        <strain evidence="1 2">2691</strain>
    </source>
</reference>
<dbReference type="Pfam" id="PF26125">
    <property type="entry name" value="AcrVA2-like"/>
    <property type="match status" value="1"/>
</dbReference>
<dbReference type="AlphaFoldDB" id="A0A160MGM3"/>
<dbReference type="Proteomes" id="UP000077856">
    <property type="component" value="Chromosome"/>
</dbReference>
<sequence length="342" mass="40247">MNRHYVEFKNDLDKRFGFDFFESLYQVDSDFGTDHMDMSELTLEFFIKQTSGNEYLEYLKKDRERYLVWINMVLMTYHYFKNQKKHFDLSTDVTNLLLQTDMKDVHVQFLKLPFQTIYLTVPKGMFNGSAQGKSVEIEGIYVHQYNLRPYSQKELNQLVGKGIISYIQLGLVMKSEGEYRYGTIHLKFKNGNVREQLKDNYKRAGLQFEELATDVFALVVNTLFYIQTDTADVEFVEPTKPLLVVQKPVPADKRAGHYRIGSKIVIEPSLKKRLSEHKRSPLKTEREYGWLVRGHWRNQPVGKGRKERKLIWIEPHLKGNKEGPILSKDYEIKSSPIWISII</sequence>
<dbReference type="RefSeq" id="WP_019380652.1">
    <property type="nucleotide sequence ID" value="NZ_CP015506.1"/>
</dbReference>